<dbReference type="Proteomes" id="UP000661507">
    <property type="component" value="Unassembled WGS sequence"/>
</dbReference>
<evidence type="ECO:0000313" key="2">
    <source>
        <dbReference type="Proteomes" id="UP000661507"/>
    </source>
</evidence>
<name>A0A917K613_9PROT</name>
<comment type="caution">
    <text evidence="1">The sequence shown here is derived from an EMBL/GenBank/DDBJ whole genome shotgun (WGS) entry which is preliminary data.</text>
</comment>
<reference evidence="1" key="1">
    <citation type="journal article" date="2014" name="Int. J. Syst. Evol. Microbiol.">
        <title>Complete genome sequence of Corynebacterium casei LMG S-19264T (=DSM 44701T), isolated from a smear-ripened cheese.</title>
        <authorList>
            <consortium name="US DOE Joint Genome Institute (JGI-PGF)"/>
            <person name="Walter F."/>
            <person name="Albersmeier A."/>
            <person name="Kalinowski J."/>
            <person name="Ruckert C."/>
        </authorList>
    </citation>
    <scope>NUCLEOTIDE SEQUENCE</scope>
    <source>
        <strain evidence="1">CGMCC 1.3617</strain>
    </source>
</reference>
<dbReference type="PANTHER" id="PTHR33973:SF4">
    <property type="entry name" value="OS07G0153300 PROTEIN"/>
    <property type="match status" value="1"/>
</dbReference>
<reference evidence="1" key="2">
    <citation type="submission" date="2020-09" db="EMBL/GenBank/DDBJ databases">
        <authorList>
            <person name="Sun Q."/>
            <person name="Zhou Y."/>
        </authorList>
    </citation>
    <scope>NUCLEOTIDE SEQUENCE</scope>
    <source>
        <strain evidence="1">CGMCC 1.3617</strain>
    </source>
</reference>
<dbReference type="RefSeq" id="WP_188965338.1">
    <property type="nucleotide sequence ID" value="NZ_BMKW01000001.1"/>
</dbReference>
<gene>
    <name evidence="1" type="ORF">GCM10011320_05210</name>
</gene>
<accession>A0A917K613</accession>
<evidence type="ECO:0000313" key="1">
    <source>
        <dbReference type="EMBL" id="GGJ01336.1"/>
    </source>
</evidence>
<dbReference type="AlphaFoldDB" id="A0A917K613"/>
<proteinExistence type="predicted"/>
<dbReference type="EMBL" id="BMKW01000001">
    <property type="protein sequence ID" value="GGJ01336.1"/>
    <property type="molecule type" value="Genomic_DNA"/>
</dbReference>
<protein>
    <submittedName>
        <fullName evidence="1">DUF1365 domain-containing protein</fullName>
    </submittedName>
</protein>
<dbReference type="InterPro" id="IPR010775">
    <property type="entry name" value="DUF1365"/>
</dbReference>
<dbReference type="PANTHER" id="PTHR33973">
    <property type="entry name" value="OS07G0153300 PROTEIN"/>
    <property type="match status" value="1"/>
</dbReference>
<sequence>MTVSAIYRGTVVHSRVRPVRHKLRYRMLNLLLDLDELPGLGRRLALFAHNRRGLFTFHDADHGDGSAVPLRVQVEARLREAGLDPSGGRIRVLCMPRVLGMVFNPISVFFCHAADGGVQAMLYEVNNTFGQRHTYLIPIGETAGGTIRQRCDKGFYVSPFMDMGLSYSFRVNVPAEAVSLAIEARDKDGPLLFAAFTGRRRALTDAQLFAALLANAFLAGRVMGGIHWEALKLWMKGLRLRPRPGPPAEAVTIHREGHRT</sequence>
<organism evidence="1 2">
    <name type="scientific">Neoroseomonas lacus</name>
    <dbReference type="NCBI Taxonomy" id="287609"/>
    <lineage>
        <taxon>Bacteria</taxon>
        <taxon>Pseudomonadati</taxon>
        <taxon>Pseudomonadota</taxon>
        <taxon>Alphaproteobacteria</taxon>
        <taxon>Acetobacterales</taxon>
        <taxon>Acetobacteraceae</taxon>
        <taxon>Neoroseomonas</taxon>
    </lineage>
</organism>
<keyword evidence="2" id="KW-1185">Reference proteome</keyword>
<dbReference type="Pfam" id="PF07103">
    <property type="entry name" value="DUF1365"/>
    <property type="match status" value="1"/>
</dbReference>